<evidence type="ECO:0000256" key="7">
    <source>
        <dbReference type="SAM" id="Phobius"/>
    </source>
</evidence>
<dbReference type="InterPro" id="IPR022764">
    <property type="entry name" value="Peptidase_S54_rhomboid_dom"/>
</dbReference>
<feature type="transmembrane region" description="Helical" evidence="7">
    <location>
        <begin position="216"/>
        <end position="235"/>
    </location>
</feature>
<sequence>MLATVTKRFAPQNARVFHSWPSRVKSPLARLIFPPNNALKVCAQNRCKFSRSFSSFTLPSGERVLYGIIGANLAVFGLWNAAESDAFYQHSWRARKFMHDNFTMSAQGVVNQLKLHTMITSTFSHRELGHLLMNMVTLFFFGREAIMILGTKSFLKLYVYGGLTSSACHLGWSMVGPYAGVPGSLMISPYQKSLGASGAVNATVLWSCLMFPARTVYIYMILPVPAAVLGILFVGKDLWGLYEGGGNVANAAHLGGAAFGTMFYFATRRRFF</sequence>
<gene>
    <name evidence="9" type="ORF">HAKA00212_LOCUS27109</name>
</gene>
<feature type="transmembrane region" description="Helical" evidence="7">
    <location>
        <begin position="157"/>
        <end position="178"/>
    </location>
</feature>
<protein>
    <recommendedName>
        <fullName evidence="8">Peptidase S54 rhomboid domain-containing protein</fullName>
    </recommendedName>
</protein>
<evidence type="ECO:0000313" key="9">
    <source>
        <dbReference type="EMBL" id="CAE0656101.1"/>
    </source>
</evidence>
<feature type="transmembrane region" description="Helical" evidence="7">
    <location>
        <begin position="64"/>
        <end position="82"/>
    </location>
</feature>
<keyword evidence="6 7" id="KW-0472">Membrane</keyword>
<evidence type="ECO:0000256" key="3">
    <source>
        <dbReference type="ARBA" id="ARBA00022692"/>
    </source>
</evidence>
<evidence type="ECO:0000256" key="1">
    <source>
        <dbReference type="ARBA" id="ARBA00004141"/>
    </source>
</evidence>
<dbReference type="EMBL" id="HBIU01063044">
    <property type="protein sequence ID" value="CAE0656101.1"/>
    <property type="molecule type" value="Transcribed_RNA"/>
</dbReference>
<feature type="domain" description="Peptidase S54 rhomboid" evidence="8">
    <location>
        <begin position="114"/>
        <end position="268"/>
    </location>
</feature>
<feature type="transmembrane region" description="Helical" evidence="7">
    <location>
        <begin position="190"/>
        <end position="209"/>
    </location>
</feature>
<proteinExistence type="inferred from homology"/>
<feature type="transmembrane region" description="Helical" evidence="7">
    <location>
        <begin position="247"/>
        <end position="266"/>
    </location>
</feature>
<dbReference type="PANTHER" id="PTHR43731:SF14">
    <property type="entry name" value="PRESENILIN-ASSOCIATED RHOMBOID-LIKE PROTEIN, MITOCHONDRIAL"/>
    <property type="match status" value="1"/>
</dbReference>
<reference evidence="9" key="1">
    <citation type="submission" date="2021-01" db="EMBL/GenBank/DDBJ databases">
        <authorList>
            <person name="Corre E."/>
            <person name="Pelletier E."/>
            <person name="Niang G."/>
            <person name="Scheremetjew M."/>
            <person name="Finn R."/>
            <person name="Kale V."/>
            <person name="Holt S."/>
            <person name="Cochrane G."/>
            <person name="Meng A."/>
            <person name="Brown T."/>
            <person name="Cohen L."/>
        </authorList>
    </citation>
    <scope>NUCLEOTIDE SEQUENCE</scope>
    <source>
        <strain evidence="9">CCMP3107</strain>
    </source>
</reference>
<evidence type="ECO:0000256" key="5">
    <source>
        <dbReference type="ARBA" id="ARBA00022989"/>
    </source>
</evidence>
<keyword evidence="5 7" id="KW-1133">Transmembrane helix</keyword>
<feature type="transmembrane region" description="Helical" evidence="7">
    <location>
        <begin position="131"/>
        <end position="150"/>
    </location>
</feature>
<evidence type="ECO:0000256" key="2">
    <source>
        <dbReference type="ARBA" id="ARBA00009045"/>
    </source>
</evidence>
<name>A0A6V1XU43_HETAK</name>
<dbReference type="GO" id="GO:0004252">
    <property type="term" value="F:serine-type endopeptidase activity"/>
    <property type="evidence" value="ECO:0007669"/>
    <property type="project" value="InterPro"/>
</dbReference>
<organism evidence="9">
    <name type="scientific">Heterosigma akashiwo</name>
    <name type="common">Chromophytic alga</name>
    <name type="synonym">Heterosigma carterae</name>
    <dbReference type="NCBI Taxonomy" id="2829"/>
    <lineage>
        <taxon>Eukaryota</taxon>
        <taxon>Sar</taxon>
        <taxon>Stramenopiles</taxon>
        <taxon>Ochrophyta</taxon>
        <taxon>Raphidophyceae</taxon>
        <taxon>Chattonellales</taxon>
        <taxon>Chattonellaceae</taxon>
        <taxon>Heterosigma</taxon>
    </lineage>
</organism>
<evidence type="ECO:0000256" key="4">
    <source>
        <dbReference type="ARBA" id="ARBA00022801"/>
    </source>
</evidence>
<keyword evidence="3 7" id="KW-0812">Transmembrane</keyword>
<comment type="subcellular location">
    <subcellularLocation>
        <location evidence="1">Membrane</location>
        <topology evidence="1">Multi-pass membrane protein</topology>
    </subcellularLocation>
</comment>
<dbReference type="PANTHER" id="PTHR43731">
    <property type="entry name" value="RHOMBOID PROTEASE"/>
    <property type="match status" value="1"/>
</dbReference>
<dbReference type="InterPro" id="IPR050925">
    <property type="entry name" value="Rhomboid_protease_S54"/>
</dbReference>
<evidence type="ECO:0000259" key="8">
    <source>
        <dbReference type="Pfam" id="PF01694"/>
    </source>
</evidence>
<keyword evidence="4" id="KW-0378">Hydrolase</keyword>
<dbReference type="Gene3D" id="1.20.1540.10">
    <property type="entry name" value="Rhomboid-like"/>
    <property type="match status" value="1"/>
</dbReference>
<dbReference type="InterPro" id="IPR035952">
    <property type="entry name" value="Rhomboid-like_sf"/>
</dbReference>
<dbReference type="Pfam" id="PF01694">
    <property type="entry name" value="Rhomboid"/>
    <property type="match status" value="1"/>
</dbReference>
<dbReference type="GO" id="GO:0016020">
    <property type="term" value="C:membrane"/>
    <property type="evidence" value="ECO:0007669"/>
    <property type="project" value="UniProtKB-SubCell"/>
</dbReference>
<comment type="similarity">
    <text evidence="2">Belongs to the peptidase S54 family.</text>
</comment>
<dbReference type="SUPFAM" id="SSF144091">
    <property type="entry name" value="Rhomboid-like"/>
    <property type="match status" value="1"/>
</dbReference>
<accession>A0A6V1XU43</accession>
<dbReference type="AlphaFoldDB" id="A0A6V1XU43"/>
<evidence type="ECO:0000256" key="6">
    <source>
        <dbReference type="ARBA" id="ARBA00023136"/>
    </source>
</evidence>